<accession>A0ABV9U2J1</accession>
<sequence length="286" mass="30726">MIPPNFDYLRPDTLDEAVRMLPDAGEDAKLLAGGQSLMPLLRLRLAYPDVLVDLDRIEELRAIRDDGDAIVIGATATHHQVMHDPLVREHAPLVASATATVADPAVRHRGTFGGSLAHADPAGDLPAVALALDAVMLARSAANGDREIPAREFFVDWMTTSLEPDELLVGVRVPKLGAGWGFHYEKFHRTAQAWAIVGVACAVRRVQGAVEDVRIGLTNMGPTPLRATAVEERLGGGTLSDSALREASAHASEDTEPPSDLHGSSEYRVHLAEVLTRRALRAATAR</sequence>
<keyword evidence="1" id="KW-0285">Flavoprotein</keyword>
<dbReference type="PROSITE" id="PS51387">
    <property type="entry name" value="FAD_PCMH"/>
    <property type="match status" value="1"/>
</dbReference>
<evidence type="ECO:0000313" key="7">
    <source>
        <dbReference type="Proteomes" id="UP001595872"/>
    </source>
</evidence>
<dbReference type="InterPro" id="IPR016167">
    <property type="entry name" value="FAD-bd_PCMH_sub1"/>
</dbReference>
<gene>
    <name evidence="6" type="ORF">ACFPCY_25440</name>
</gene>
<keyword evidence="7" id="KW-1185">Reference proteome</keyword>
<dbReference type="RefSeq" id="WP_378259213.1">
    <property type="nucleotide sequence ID" value="NZ_JBHSIT010000007.1"/>
</dbReference>
<evidence type="ECO:0000256" key="2">
    <source>
        <dbReference type="ARBA" id="ARBA00022827"/>
    </source>
</evidence>
<proteinExistence type="predicted"/>
<reference evidence="7" key="1">
    <citation type="journal article" date="2019" name="Int. J. Syst. Evol. Microbiol.">
        <title>The Global Catalogue of Microorganisms (GCM) 10K type strain sequencing project: providing services to taxonomists for standard genome sequencing and annotation.</title>
        <authorList>
            <consortium name="The Broad Institute Genomics Platform"/>
            <consortium name="The Broad Institute Genome Sequencing Center for Infectious Disease"/>
            <person name="Wu L."/>
            <person name="Ma J."/>
        </authorList>
    </citation>
    <scope>NUCLEOTIDE SEQUENCE [LARGE SCALE GENOMIC DNA]</scope>
    <source>
        <strain evidence="7">KLKA75</strain>
    </source>
</reference>
<protein>
    <submittedName>
        <fullName evidence="6">FAD binding domain-containing protein</fullName>
    </submittedName>
</protein>
<dbReference type="EMBL" id="JBHSIT010000007">
    <property type="protein sequence ID" value="MFC4910683.1"/>
    <property type="molecule type" value="Genomic_DNA"/>
</dbReference>
<dbReference type="PANTHER" id="PTHR42659">
    <property type="entry name" value="XANTHINE DEHYDROGENASE SUBUNIT C-RELATED"/>
    <property type="match status" value="1"/>
</dbReference>
<keyword evidence="2" id="KW-0274">FAD</keyword>
<dbReference type="InterPro" id="IPR005107">
    <property type="entry name" value="CO_DH_flav_C"/>
</dbReference>
<feature type="domain" description="FAD-binding PCMH-type" evidence="5">
    <location>
        <begin position="1"/>
        <end position="178"/>
    </location>
</feature>
<dbReference type="Gene3D" id="3.30.43.10">
    <property type="entry name" value="Uridine Diphospho-n-acetylenolpyruvylglucosamine Reductase, domain 2"/>
    <property type="match status" value="1"/>
</dbReference>
<dbReference type="InterPro" id="IPR036318">
    <property type="entry name" value="FAD-bd_PCMH-like_sf"/>
</dbReference>
<evidence type="ECO:0000256" key="1">
    <source>
        <dbReference type="ARBA" id="ARBA00022630"/>
    </source>
</evidence>
<dbReference type="InterPro" id="IPR036683">
    <property type="entry name" value="CO_DH_flav_C_dom_sf"/>
</dbReference>
<keyword evidence="3" id="KW-0560">Oxidoreductase</keyword>
<dbReference type="InterPro" id="IPR051312">
    <property type="entry name" value="Diverse_Substr_Oxidored"/>
</dbReference>
<dbReference type="InterPro" id="IPR016166">
    <property type="entry name" value="FAD-bd_PCMH"/>
</dbReference>
<dbReference type="Pfam" id="PF03450">
    <property type="entry name" value="CO_deh_flav_C"/>
    <property type="match status" value="1"/>
</dbReference>
<dbReference type="Proteomes" id="UP001595872">
    <property type="component" value="Unassembled WGS sequence"/>
</dbReference>
<dbReference type="InterPro" id="IPR002346">
    <property type="entry name" value="Mopterin_DH_FAD-bd"/>
</dbReference>
<dbReference type="InterPro" id="IPR016169">
    <property type="entry name" value="FAD-bd_PCMH_sub2"/>
</dbReference>
<dbReference type="Gene3D" id="3.30.390.50">
    <property type="entry name" value="CO dehydrogenase flavoprotein, C-terminal domain"/>
    <property type="match status" value="1"/>
</dbReference>
<evidence type="ECO:0000256" key="3">
    <source>
        <dbReference type="ARBA" id="ARBA00023002"/>
    </source>
</evidence>
<dbReference type="SUPFAM" id="SSF56176">
    <property type="entry name" value="FAD-binding/transporter-associated domain-like"/>
    <property type="match status" value="1"/>
</dbReference>
<dbReference type="SUPFAM" id="SSF55447">
    <property type="entry name" value="CO dehydrogenase flavoprotein C-terminal domain-like"/>
    <property type="match status" value="1"/>
</dbReference>
<name>A0ABV9U2J1_9ACTN</name>
<comment type="caution">
    <text evidence="6">The sequence shown here is derived from an EMBL/GenBank/DDBJ whole genome shotgun (WGS) entry which is preliminary data.</text>
</comment>
<dbReference type="PANTHER" id="PTHR42659:SF2">
    <property type="entry name" value="XANTHINE DEHYDROGENASE SUBUNIT C-RELATED"/>
    <property type="match status" value="1"/>
</dbReference>
<organism evidence="6 7">
    <name type="scientific">Actinomadura gamaensis</name>
    <dbReference type="NCBI Taxonomy" id="1763541"/>
    <lineage>
        <taxon>Bacteria</taxon>
        <taxon>Bacillati</taxon>
        <taxon>Actinomycetota</taxon>
        <taxon>Actinomycetes</taxon>
        <taxon>Streptosporangiales</taxon>
        <taxon>Thermomonosporaceae</taxon>
        <taxon>Actinomadura</taxon>
    </lineage>
</organism>
<evidence type="ECO:0000259" key="5">
    <source>
        <dbReference type="PROSITE" id="PS51387"/>
    </source>
</evidence>
<dbReference type="Gene3D" id="3.30.465.10">
    <property type="match status" value="1"/>
</dbReference>
<feature type="region of interest" description="Disordered" evidence="4">
    <location>
        <begin position="241"/>
        <end position="265"/>
    </location>
</feature>
<evidence type="ECO:0000256" key="4">
    <source>
        <dbReference type="SAM" id="MobiDB-lite"/>
    </source>
</evidence>
<dbReference type="SMART" id="SM01092">
    <property type="entry name" value="CO_deh_flav_C"/>
    <property type="match status" value="1"/>
</dbReference>
<evidence type="ECO:0000313" key="6">
    <source>
        <dbReference type="EMBL" id="MFC4910683.1"/>
    </source>
</evidence>
<dbReference type="Pfam" id="PF00941">
    <property type="entry name" value="FAD_binding_5"/>
    <property type="match status" value="1"/>
</dbReference>
<feature type="compositionally biased region" description="Basic and acidic residues" evidence="4">
    <location>
        <begin position="243"/>
        <end position="253"/>
    </location>
</feature>